<dbReference type="AlphaFoldDB" id="A0A6C0R8N1"/>
<evidence type="ECO:0000313" key="2">
    <source>
        <dbReference type="EMBL" id="QIA06660.1"/>
    </source>
</evidence>
<dbReference type="EMBL" id="CP048409">
    <property type="protein sequence ID" value="QIA06660.1"/>
    <property type="molecule type" value="Genomic_DNA"/>
</dbReference>
<sequence>MNKKNIIYCLFGILLILISCNKDEIEIESGVFIDARDNQSYNWVKIGEQIWMAENFAYAPELLDDTINSGVWLAKLSLFSSSDTGFYDRQFIKETRGCLYSWEKAMELCPDGWHLPTDEEWMELETFLGMNSEELNQEGERGVDENVGGKLKETGTTFWDPPNMGGTNESGFTARPSGHHNYFAYYPDATFKFYDDYFDEVAFYWTATGENENAVIRYLRDSRYGIYRRKFMKTFGYSVRYVKNN</sequence>
<evidence type="ECO:0000313" key="3">
    <source>
        <dbReference type="Proteomes" id="UP000474630"/>
    </source>
</evidence>
<keyword evidence="3" id="KW-1185">Reference proteome</keyword>
<dbReference type="KEGG" id="drc:G0Q07_02450"/>
<name>A0A6C0R8N1_9BACT</name>
<feature type="domain" description="Fibrobacter succinogenes major paralogous" evidence="1">
    <location>
        <begin position="44"/>
        <end position="243"/>
    </location>
</feature>
<gene>
    <name evidence="2" type="ORF">G0Q07_02450</name>
</gene>
<dbReference type="InterPro" id="IPR011871">
    <property type="entry name" value="Fib_succ_major"/>
</dbReference>
<reference evidence="2 3" key="1">
    <citation type="submission" date="2020-02" db="EMBL/GenBank/DDBJ databases">
        <title>Genome sequencing for Draconibacterium sp. strain M1.</title>
        <authorList>
            <person name="Park S.-J."/>
        </authorList>
    </citation>
    <scope>NUCLEOTIDE SEQUENCE [LARGE SCALE GENOMIC DNA]</scope>
    <source>
        <strain evidence="2 3">M1</strain>
    </source>
</reference>
<protein>
    <recommendedName>
        <fullName evidence="1">Fibrobacter succinogenes major paralogous domain-containing protein</fullName>
    </recommendedName>
</protein>
<dbReference type="Pfam" id="PF09603">
    <property type="entry name" value="Fib_succ_major"/>
    <property type="match status" value="1"/>
</dbReference>
<dbReference type="Proteomes" id="UP000474630">
    <property type="component" value="Chromosome"/>
</dbReference>
<dbReference type="PROSITE" id="PS51257">
    <property type="entry name" value="PROKAR_LIPOPROTEIN"/>
    <property type="match status" value="1"/>
</dbReference>
<organism evidence="2 3">
    <name type="scientific">Draconibacterium halophilum</name>
    <dbReference type="NCBI Taxonomy" id="2706887"/>
    <lineage>
        <taxon>Bacteria</taxon>
        <taxon>Pseudomonadati</taxon>
        <taxon>Bacteroidota</taxon>
        <taxon>Bacteroidia</taxon>
        <taxon>Marinilabiliales</taxon>
        <taxon>Prolixibacteraceae</taxon>
        <taxon>Draconibacterium</taxon>
    </lineage>
</organism>
<evidence type="ECO:0000259" key="1">
    <source>
        <dbReference type="Pfam" id="PF09603"/>
    </source>
</evidence>
<accession>A0A6C0R8N1</accession>
<dbReference type="NCBIfam" id="TIGR02145">
    <property type="entry name" value="Fib_succ_major"/>
    <property type="match status" value="1"/>
</dbReference>
<proteinExistence type="predicted"/>
<dbReference type="RefSeq" id="WP_163344590.1">
    <property type="nucleotide sequence ID" value="NZ_CP048409.1"/>
</dbReference>